<dbReference type="AlphaFoldDB" id="A0A654TZX0"/>
<evidence type="ECO:0000313" key="2">
    <source>
        <dbReference type="Proteomes" id="UP000046680"/>
    </source>
</evidence>
<reference evidence="1 2" key="1">
    <citation type="submission" date="2015-03" db="EMBL/GenBank/DDBJ databases">
        <authorList>
            <consortium name="Pathogen Informatics"/>
        </authorList>
    </citation>
    <scope>NUCLEOTIDE SEQUENCE [LARGE SCALE GENOMIC DNA]</scope>
    <source>
        <strain evidence="1 2">C09601061</strain>
    </source>
</reference>
<name>A0A654TZX0_MYCTX</name>
<protein>
    <submittedName>
        <fullName evidence="1">Uncharacterized protein</fullName>
    </submittedName>
</protein>
<gene>
    <name evidence="1" type="ORF">ERS007657_01690</name>
</gene>
<sequence length="88" mass="9452">MFAASVGKMCRTVSNPSNGSGCSNVVVTVARLLTSCVSTSRFLAKNGRTTASKLSNCWMAFDRSASEWVNLSVNSARFLFNATNCWSS</sequence>
<proteinExistence type="predicted"/>
<accession>A0A654TZX0</accession>
<evidence type="ECO:0000313" key="1">
    <source>
        <dbReference type="EMBL" id="CFR78755.1"/>
    </source>
</evidence>
<organism evidence="1 2">
    <name type="scientific">Mycobacterium tuberculosis</name>
    <dbReference type="NCBI Taxonomy" id="1773"/>
    <lineage>
        <taxon>Bacteria</taxon>
        <taxon>Bacillati</taxon>
        <taxon>Actinomycetota</taxon>
        <taxon>Actinomycetes</taxon>
        <taxon>Mycobacteriales</taxon>
        <taxon>Mycobacteriaceae</taxon>
        <taxon>Mycobacterium</taxon>
        <taxon>Mycobacterium tuberculosis complex</taxon>
    </lineage>
</organism>
<dbReference type="Proteomes" id="UP000046680">
    <property type="component" value="Unassembled WGS sequence"/>
</dbReference>
<dbReference type="EMBL" id="CGCX01000555">
    <property type="protein sequence ID" value="CFR78755.1"/>
    <property type="molecule type" value="Genomic_DNA"/>
</dbReference>